<evidence type="ECO:0000313" key="5">
    <source>
        <dbReference type="Proteomes" id="UP001143463"/>
    </source>
</evidence>
<feature type="domain" description="TPM" evidence="3">
    <location>
        <begin position="45"/>
        <end position="161"/>
    </location>
</feature>
<feature type="compositionally biased region" description="Basic residues" evidence="1">
    <location>
        <begin position="656"/>
        <end position="665"/>
    </location>
</feature>
<keyword evidence="5" id="KW-1185">Reference proteome</keyword>
<dbReference type="Gene3D" id="3.10.310.50">
    <property type="match status" value="1"/>
</dbReference>
<dbReference type="Pfam" id="PF04536">
    <property type="entry name" value="TPM_phosphatase"/>
    <property type="match status" value="1"/>
</dbReference>
<name>A0A9W6NXB0_9PSEU</name>
<gene>
    <name evidence="4" type="ORF">GCM10017577_36790</name>
</gene>
<keyword evidence="2" id="KW-1133">Transmembrane helix</keyword>
<keyword evidence="2" id="KW-0812">Transmembrane</keyword>
<feature type="region of interest" description="Disordered" evidence="1">
    <location>
        <begin position="190"/>
        <end position="216"/>
    </location>
</feature>
<feature type="region of interest" description="Disordered" evidence="1">
    <location>
        <begin position="639"/>
        <end position="665"/>
    </location>
</feature>
<dbReference type="RefSeq" id="WP_271214892.1">
    <property type="nucleotide sequence ID" value="NZ_BSFQ01000014.1"/>
</dbReference>
<reference evidence="4" key="1">
    <citation type="journal article" date="2014" name="Int. J. Syst. Evol. Microbiol.">
        <title>Complete genome sequence of Corynebacterium casei LMG S-19264T (=DSM 44701T), isolated from a smear-ripened cheese.</title>
        <authorList>
            <consortium name="US DOE Joint Genome Institute (JGI-PGF)"/>
            <person name="Walter F."/>
            <person name="Albersmeier A."/>
            <person name="Kalinowski J."/>
            <person name="Ruckert C."/>
        </authorList>
    </citation>
    <scope>NUCLEOTIDE SEQUENCE</scope>
    <source>
        <strain evidence="4">VKM Ac-1069</strain>
    </source>
</reference>
<evidence type="ECO:0000259" key="3">
    <source>
        <dbReference type="Pfam" id="PF04536"/>
    </source>
</evidence>
<comment type="caution">
    <text evidence="4">The sequence shown here is derived from an EMBL/GenBank/DDBJ whole genome shotgun (WGS) entry which is preliminary data.</text>
</comment>
<reference evidence="4" key="2">
    <citation type="submission" date="2023-01" db="EMBL/GenBank/DDBJ databases">
        <authorList>
            <person name="Sun Q."/>
            <person name="Evtushenko L."/>
        </authorList>
    </citation>
    <scope>NUCLEOTIDE SEQUENCE</scope>
    <source>
        <strain evidence="4">VKM Ac-1069</strain>
    </source>
</reference>
<proteinExistence type="predicted"/>
<dbReference type="Proteomes" id="UP001143463">
    <property type="component" value="Unassembled WGS sequence"/>
</dbReference>
<evidence type="ECO:0000313" key="4">
    <source>
        <dbReference type="EMBL" id="GLL12538.1"/>
    </source>
</evidence>
<keyword evidence="2" id="KW-0472">Membrane</keyword>
<dbReference type="AlphaFoldDB" id="A0A9W6NXB0"/>
<evidence type="ECO:0000256" key="1">
    <source>
        <dbReference type="SAM" id="MobiDB-lite"/>
    </source>
</evidence>
<dbReference type="EMBL" id="BSFQ01000014">
    <property type="protein sequence ID" value="GLL12538.1"/>
    <property type="molecule type" value="Genomic_DNA"/>
</dbReference>
<evidence type="ECO:0000256" key="2">
    <source>
        <dbReference type="SAM" id="Phobius"/>
    </source>
</evidence>
<protein>
    <submittedName>
        <fullName evidence="4">Membrane protein</fullName>
    </submittedName>
</protein>
<organism evidence="4 5">
    <name type="scientific">Pseudonocardia halophobica</name>
    <dbReference type="NCBI Taxonomy" id="29401"/>
    <lineage>
        <taxon>Bacteria</taxon>
        <taxon>Bacillati</taxon>
        <taxon>Actinomycetota</taxon>
        <taxon>Actinomycetes</taxon>
        <taxon>Pseudonocardiales</taxon>
        <taxon>Pseudonocardiaceae</taxon>
        <taxon>Pseudonocardia</taxon>
    </lineage>
</organism>
<feature type="transmembrane region" description="Helical" evidence="2">
    <location>
        <begin position="167"/>
        <end position="187"/>
    </location>
</feature>
<sequence length="665" mass="68228">MAGVALPKEITVRRFAALAVLLVLPFLVLPGSAAADPPFRVPDRVTDRAGALDAAGRARVTEAVDRLRTDRGYDLFVVYVRSFDGRDGQQWADATAVASQLGRDQVLLAVATDDRVYGLSVDDGFPESDASILQIRRDSVEPALARGDWAGAAVGLADGLRETGSGIGIPLLVGGGVVVAGGAAWLVSRRRRARQAPTQAPAPAGPPDPAPGESTADLAYRSSQALLQVDDAVGTSERELSAARAHFGEEAVAGFATALEASRADMLAAFEIRQRLDDDVPETEPEQRAMHAEIIRLATQADDRLDDQVEAFDRLRALEADAPGYVDGIAARLFGLTARVPEAEQQWAELGRRWAPTALEPLAENLPQAYALLADAQKELDEARARLGASQPALAVVDGRAAEDAATQAETLLDGIARRGAELTEAAARVPAARAEVEQDLAEASALPEVDPGVPARARAAVAAAVTAARGTAGLPDPIAALHLLDEAAAALAAVIADARESVERTRRATAALEQALVTARSAGAAASDFVSTRRGAVGAPARTRLAEAQRHLAAATAGGDPAAALREAQQAEARAQEALQLAQADVSRWSGPSGGGSGFGGELGALVLGGILSEAMRGGGYRGGGGFGGGGFGGGFGGGRSGGRVPGSFGGSSSRGRRGGGGRF</sequence>
<accession>A0A9W6NXB0</accession>
<feature type="compositionally biased region" description="Gly residues" evidence="1">
    <location>
        <begin position="639"/>
        <end position="651"/>
    </location>
</feature>
<dbReference type="InterPro" id="IPR007621">
    <property type="entry name" value="TPM_dom"/>
</dbReference>